<dbReference type="EMBL" id="BMQA01000007">
    <property type="protein sequence ID" value="GGJ16185.1"/>
    <property type="molecule type" value="Genomic_DNA"/>
</dbReference>
<evidence type="ECO:0000313" key="4">
    <source>
        <dbReference type="Proteomes" id="UP000657574"/>
    </source>
</evidence>
<dbReference type="Proteomes" id="UP000657574">
    <property type="component" value="Unassembled WGS sequence"/>
</dbReference>
<keyword evidence="2" id="KW-0732">Signal</keyword>
<gene>
    <name evidence="3" type="ORF">GCM10010121_028570</name>
</gene>
<accession>A0A917KKT3</accession>
<reference evidence="3" key="2">
    <citation type="submission" date="2020-09" db="EMBL/GenBank/DDBJ databases">
        <authorList>
            <person name="Sun Q."/>
            <person name="Ohkuma M."/>
        </authorList>
    </citation>
    <scope>NUCLEOTIDE SEQUENCE</scope>
    <source>
        <strain evidence="3">JCM 3086</strain>
    </source>
</reference>
<organism evidence="3 4">
    <name type="scientific">Streptomyces brasiliensis</name>
    <dbReference type="NCBI Taxonomy" id="1954"/>
    <lineage>
        <taxon>Bacteria</taxon>
        <taxon>Bacillati</taxon>
        <taxon>Actinomycetota</taxon>
        <taxon>Actinomycetes</taxon>
        <taxon>Kitasatosporales</taxon>
        <taxon>Streptomycetaceae</taxon>
        <taxon>Streptomyces</taxon>
    </lineage>
</organism>
<evidence type="ECO:0008006" key="5">
    <source>
        <dbReference type="Google" id="ProtNLM"/>
    </source>
</evidence>
<dbReference type="RefSeq" id="WP_189311500.1">
    <property type="nucleotide sequence ID" value="NZ_BMQA01000007.1"/>
</dbReference>
<feature type="chain" id="PRO_5038383377" description="PknH-like extracellular domain-containing protein" evidence="2">
    <location>
        <begin position="27"/>
        <end position="255"/>
    </location>
</feature>
<dbReference type="PROSITE" id="PS51257">
    <property type="entry name" value="PROKAR_LIPOPROTEIN"/>
    <property type="match status" value="1"/>
</dbReference>
<proteinExistence type="predicted"/>
<feature type="region of interest" description="Disordered" evidence="1">
    <location>
        <begin position="26"/>
        <end position="49"/>
    </location>
</feature>
<reference evidence="3" key="1">
    <citation type="journal article" date="2014" name="Int. J. Syst. Evol. Microbiol.">
        <title>Complete genome sequence of Corynebacterium casei LMG S-19264T (=DSM 44701T), isolated from a smear-ripened cheese.</title>
        <authorList>
            <consortium name="US DOE Joint Genome Institute (JGI-PGF)"/>
            <person name="Walter F."/>
            <person name="Albersmeier A."/>
            <person name="Kalinowski J."/>
            <person name="Ruckert C."/>
        </authorList>
    </citation>
    <scope>NUCLEOTIDE SEQUENCE</scope>
    <source>
        <strain evidence="3">JCM 3086</strain>
    </source>
</reference>
<dbReference type="AlphaFoldDB" id="A0A917KKT3"/>
<feature type="signal peptide" evidence="2">
    <location>
        <begin position="1"/>
        <end position="26"/>
    </location>
</feature>
<evidence type="ECO:0000256" key="2">
    <source>
        <dbReference type="SAM" id="SignalP"/>
    </source>
</evidence>
<evidence type="ECO:0000256" key="1">
    <source>
        <dbReference type="SAM" id="MobiDB-lite"/>
    </source>
</evidence>
<sequence length="255" mass="26698">MPLPPARLLAAALAAAALLTVSGCLSREPDRANGTGTDAPSTGPGSAAAPALTAAQAQSALITETDLGGPWTPTEGTATWRDGLLKATTNVPDCQRLLDVLYSDELLGDQSTTPAVVALDDGDDQAQLRYQVATRHPADVDRTLAWMRTLPQRCEQFTAATTAAGLQYVQVTNAELPVVGDARQGLRVTLTGQTTNDGYDPVTLTLDVAAVRVGDDTIALTNGALGTEPSDVTRQALEVGVQRLTQVRRQTRVQA</sequence>
<comment type="caution">
    <text evidence="3">The sequence shown here is derived from an EMBL/GenBank/DDBJ whole genome shotgun (WGS) entry which is preliminary data.</text>
</comment>
<keyword evidence="4" id="KW-1185">Reference proteome</keyword>
<protein>
    <recommendedName>
        <fullName evidence="5">PknH-like extracellular domain-containing protein</fullName>
    </recommendedName>
</protein>
<name>A0A917KKT3_9ACTN</name>
<evidence type="ECO:0000313" key="3">
    <source>
        <dbReference type="EMBL" id="GGJ16185.1"/>
    </source>
</evidence>
<feature type="compositionally biased region" description="Low complexity" evidence="1">
    <location>
        <begin position="39"/>
        <end position="49"/>
    </location>
</feature>